<dbReference type="AlphaFoldDB" id="A0A2K9PPG6"/>
<evidence type="ECO:0000313" key="5">
    <source>
        <dbReference type="Proteomes" id="UP000235826"/>
    </source>
</evidence>
<dbReference type="EMBL" id="CP025791">
    <property type="protein sequence ID" value="AUP78718.1"/>
    <property type="molecule type" value="Genomic_DNA"/>
</dbReference>
<proteinExistence type="predicted"/>
<reference evidence="4 5" key="1">
    <citation type="submission" date="2018-01" db="EMBL/GenBank/DDBJ databases">
        <title>Complete genome sequence of Flavivirga eckloniae ECD14 isolated from seaweed Ecklonia cava.</title>
        <authorList>
            <person name="Lee J.H."/>
            <person name="Baik K.S."/>
            <person name="Seong C.N."/>
        </authorList>
    </citation>
    <scope>NUCLEOTIDE SEQUENCE [LARGE SCALE GENOMIC DNA]</scope>
    <source>
        <strain evidence="4 5">ECD14</strain>
    </source>
</reference>
<evidence type="ECO:0000259" key="3">
    <source>
        <dbReference type="Pfam" id="PF00326"/>
    </source>
</evidence>
<dbReference type="KEGG" id="fek:C1H87_08355"/>
<dbReference type="PANTHER" id="PTHR42776:SF27">
    <property type="entry name" value="DIPEPTIDYL PEPTIDASE FAMILY MEMBER 6"/>
    <property type="match status" value="1"/>
</dbReference>
<keyword evidence="1" id="KW-0378">Hydrolase</keyword>
<evidence type="ECO:0000256" key="2">
    <source>
        <dbReference type="SAM" id="SignalP"/>
    </source>
</evidence>
<dbReference type="GO" id="GO:0004252">
    <property type="term" value="F:serine-type endopeptidase activity"/>
    <property type="evidence" value="ECO:0007669"/>
    <property type="project" value="TreeGrafter"/>
</dbReference>
<evidence type="ECO:0000256" key="1">
    <source>
        <dbReference type="ARBA" id="ARBA00022801"/>
    </source>
</evidence>
<dbReference type="Gene3D" id="3.40.50.1820">
    <property type="entry name" value="alpha/beta hydrolase"/>
    <property type="match status" value="1"/>
</dbReference>
<keyword evidence="5" id="KW-1185">Reference proteome</keyword>
<sequence length="888" mass="101865">MKKTTIILLSYILGLSLQINAQSLIKRNSDSEASQQIKTIQKRHLTPEDYKLWENIKNYFISDNGDWLTYVKYKKDESTLFLQSTKNALKYSFSSGGIHQFNVGSKWFACLVAKKGLGLLNLEIGNTQWISNVTKFEFSSDGNYLMYIKTDDVNKVSSLIIRNLKTGKVDAIANVNDYLANPYSNQLAYIQSTKEKKAVKILFLGSTVSTTTIAENNLHNYKGLTWNLEGMALAFLQEKLGATKIQNAYKIYCYKTLKNKSKLYSLDTFSDNNLFIGRRIIYHRFKLKFAPAGAGLYFNVSRLENVPKSISNKGVGVEEWKASDKELYPTRKRNQNSKNYGARLVSWFPETGKVTVLETNLLPKAVITNNEKYMLSYNPLTYEPSFAVKENNDLYLMNLKTKKSNLFLRQFGGIAHISPNSKYINYFKDKHWWVYDLETKTHTNITKGIPIAWHKDFPKHPHKNGVKPYGAPGWTKGDKQLIVYDKYDVWLISPKGKAQKITQGRSSQIKHRVYSNSILYKGQIKSSAYGVSGVSSIIKTTQEIDLSEGLTFYIKGADKASGYSVWEPGKGIRVLVYEHKHISDLRKAHKGKSYTYVEQSFNISPRIMYLSDKTSSSKVLVESNTHQKQFYWGHSEQVRYKGPNEEDLKGALCYPANYDPQKKYPMIVEVYEKLSDKLHLYQNPSEYSSDRLNTSNYTTAGYFMFYPDIVPVFNNVGMSAVRCVEAGVKAVVKKGVVDADHIGLAGHSFGGYETNFIISQSNLFSAAVAGAAVSDLVSYYHLDNMKKFEDWQYNFKDSFYENPKAYIYNSPIYHLRNVSTPLLLWAGKKDSTVDYRQSLEMYFGLRRLNKTCELLLYQNDEHNLMKAENQLDLTRRIKMWFDKYLKLD</sequence>
<dbReference type="GO" id="GO:0006508">
    <property type="term" value="P:proteolysis"/>
    <property type="evidence" value="ECO:0007669"/>
    <property type="project" value="InterPro"/>
</dbReference>
<protein>
    <recommendedName>
        <fullName evidence="3">Peptidase S9 prolyl oligopeptidase catalytic domain-containing protein</fullName>
    </recommendedName>
</protein>
<name>A0A2K9PPG6_9FLAO</name>
<dbReference type="SUPFAM" id="SSF82171">
    <property type="entry name" value="DPP6 N-terminal domain-like"/>
    <property type="match status" value="1"/>
</dbReference>
<dbReference type="RefSeq" id="WP_102755373.1">
    <property type="nucleotide sequence ID" value="NZ_CP025791.1"/>
</dbReference>
<dbReference type="Proteomes" id="UP000235826">
    <property type="component" value="Chromosome"/>
</dbReference>
<feature type="signal peptide" evidence="2">
    <location>
        <begin position="1"/>
        <end position="21"/>
    </location>
</feature>
<accession>A0A2K9PPG6</accession>
<dbReference type="PANTHER" id="PTHR42776">
    <property type="entry name" value="SERINE PEPTIDASE S9 FAMILY MEMBER"/>
    <property type="match status" value="1"/>
</dbReference>
<dbReference type="OrthoDB" id="9812921at2"/>
<keyword evidence="2" id="KW-0732">Signal</keyword>
<dbReference type="SUPFAM" id="SSF53474">
    <property type="entry name" value="alpha/beta-Hydrolases"/>
    <property type="match status" value="1"/>
</dbReference>
<dbReference type="Pfam" id="PF00326">
    <property type="entry name" value="Peptidase_S9"/>
    <property type="match status" value="1"/>
</dbReference>
<gene>
    <name evidence="4" type="ORF">C1H87_08355</name>
</gene>
<organism evidence="4 5">
    <name type="scientific">Flavivirga eckloniae</name>
    <dbReference type="NCBI Taxonomy" id="1803846"/>
    <lineage>
        <taxon>Bacteria</taxon>
        <taxon>Pseudomonadati</taxon>
        <taxon>Bacteroidota</taxon>
        <taxon>Flavobacteriia</taxon>
        <taxon>Flavobacteriales</taxon>
        <taxon>Flavobacteriaceae</taxon>
        <taxon>Flavivirga</taxon>
    </lineage>
</organism>
<dbReference type="InterPro" id="IPR001375">
    <property type="entry name" value="Peptidase_S9_cat"/>
</dbReference>
<evidence type="ECO:0000313" key="4">
    <source>
        <dbReference type="EMBL" id="AUP78718.1"/>
    </source>
</evidence>
<feature type="chain" id="PRO_5014772310" description="Peptidase S9 prolyl oligopeptidase catalytic domain-containing protein" evidence="2">
    <location>
        <begin position="22"/>
        <end position="888"/>
    </location>
</feature>
<feature type="domain" description="Peptidase S9 prolyl oligopeptidase catalytic" evidence="3">
    <location>
        <begin position="725"/>
        <end position="886"/>
    </location>
</feature>
<dbReference type="InterPro" id="IPR029058">
    <property type="entry name" value="AB_hydrolase_fold"/>
</dbReference>